<comment type="caution">
    <text evidence="2">The sequence shown here is derived from an EMBL/GenBank/DDBJ whole genome shotgun (WGS) entry which is preliminary data.</text>
</comment>
<protein>
    <submittedName>
        <fullName evidence="2">Uncharacterized protein</fullName>
    </submittedName>
</protein>
<feature type="transmembrane region" description="Helical" evidence="1">
    <location>
        <begin position="49"/>
        <end position="69"/>
    </location>
</feature>
<dbReference type="Proteomes" id="UP001207337">
    <property type="component" value="Unassembled WGS sequence"/>
</dbReference>
<keyword evidence="1" id="KW-1133">Transmembrane helix</keyword>
<sequence>MPFSTKWFLIYYAILGLLFISGGCYLTFRPTVIKKWLLRVAENKKPPVLLIRILKYLTLFTLPGLILAFLPFSWIELLFCIWSLLLMYITGVQLVRWDQSRTLIQNKQEQLVSSIRKSGAIMVSVGFAILLLAYSVVERAI</sequence>
<feature type="transmembrane region" description="Helical" evidence="1">
    <location>
        <begin position="75"/>
        <end position="97"/>
    </location>
</feature>
<accession>A0ABT3PZM4</accession>
<evidence type="ECO:0000313" key="2">
    <source>
        <dbReference type="EMBL" id="MCW9713327.1"/>
    </source>
</evidence>
<feature type="transmembrane region" description="Helical" evidence="1">
    <location>
        <begin position="6"/>
        <end position="28"/>
    </location>
</feature>
<dbReference type="PROSITE" id="PS51257">
    <property type="entry name" value="PROKAR_LIPOPROTEIN"/>
    <property type="match status" value="1"/>
</dbReference>
<gene>
    <name evidence="2" type="ORF">LQ318_10450</name>
</gene>
<feature type="transmembrane region" description="Helical" evidence="1">
    <location>
        <begin position="118"/>
        <end position="137"/>
    </location>
</feature>
<dbReference type="RefSeq" id="WP_265789911.1">
    <property type="nucleotide sequence ID" value="NZ_BAABRS010000002.1"/>
</dbReference>
<name>A0ABT3PZM4_9BACT</name>
<keyword evidence="1" id="KW-0812">Transmembrane</keyword>
<organism evidence="2 3">
    <name type="scientific">Fodinibius salicampi</name>
    <dbReference type="NCBI Taxonomy" id="1920655"/>
    <lineage>
        <taxon>Bacteria</taxon>
        <taxon>Pseudomonadati</taxon>
        <taxon>Balneolota</taxon>
        <taxon>Balneolia</taxon>
        <taxon>Balneolales</taxon>
        <taxon>Balneolaceae</taxon>
        <taxon>Fodinibius</taxon>
    </lineage>
</organism>
<keyword evidence="1" id="KW-0472">Membrane</keyword>
<keyword evidence="3" id="KW-1185">Reference proteome</keyword>
<proteinExistence type="predicted"/>
<evidence type="ECO:0000256" key="1">
    <source>
        <dbReference type="SAM" id="Phobius"/>
    </source>
</evidence>
<reference evidence="2 3" key="1">
    <citation type="submission" date="2021-11" db="EMBL/GenBank/DDBJ databases">
        <title>Aliifidinibius sp. nov., a new bacterium isolated from saline soil.</title>
        <authorList>
            <person name="Galisteo C."/>
            <person name="De La Haba R."/>
            <person name="Sanchez-Porro C."/>
            <person name="Ventosa A."/>
        </authorList>
    </citation>
    <scope>NUCLEOTIDE SEQUENCE [LARGE SCALE GENOMIC DNA]</scope>
    <source>
        <strain evidence="2 3">KACC 190600</strain>
    </source>
</reference>
<evidence type="ECO:0000313" key="3">
    <source>
        <dbReference type="Proteomes" id="UP001207337"/>
    </source>
</evidence>
<dbReference type="EMBL" id="JAJNDC010000002">
    <property type="protein sequence ID" value="MCW9713327.1"/>
    <property type="molecule type" value="Genomic_DNA"/>
</dbReference>